<dbReference type="EMBL" id="JABGBW010000007">
    <property type="protein sequence ID" value="MBC2576570.1"/>
    <property type="molecule type" value="Genomic_DNA"/>
</dbReference>
<dbReference type="Pfam" id="PF04860">
    <property type="entry name" value="Phage_portal"/>
    <property type="match status" value="1"/>
</dbReference>
<sequence>MGIINKFFNKENENSNIKLSEINNFFKRKNLSVTNDLSEVTYFICMKVLSESLGKLSIHLKDGDGKKITDHEALKLLAIRPNCFMCPSTFKTLLEFNRNHFGNAYAYLNYKGAKLVDILPLRPENMKILIDDTRDIRINSSYIYQYFQSGKIYYFKPEEILHFKGGIGRDGLVGKSVRETLASTIGSAKESQRYLDNLYKNGLTANAIIKYVGDFNKDKKEKLVKEIAEFASNDSHERIIPIPLGMDLVPLDLKLTDSQFYELKKYNSLQIAAAFGAKPNHLNDYEKSSYANSEMQNLTYYVDTLLYILTHYEEEFNYKLLTDEERSKGYHFEFNIATILRGDLKTQAESLNRLTSGSIYTINEARNYLGMPKIENGDVIMVNGSYVDLHNIGKAYENRSKGGKKNDKSSE</sequence>
<proteinExistence type="predicted"/>
<dbReference type="NCBIfam" id="TIGR01537">
    <property type="entry name" value="portal_HK97"/>
    <property type="match status" value="1"/>
</dbReference>
<dbReference type="InterPro" id="IPR006944">
    <property type="entry name" value="Phage/GTA_portal"/>
</dbReference>
<dbReference type="Proteomes" id="UP000713904">
    <property type="component" value="Unassembled WGS sequence"/>
</dbReference>
<keyword evidence="2" id="KW-1185">Reference proteome</keyword>
<dbReference type="RefSeq" id="WP_185624591.1">
    <property type="nucleotide sequence ID" value="NZ_JABGBW010000007.1"/>
</dbReference>
<evidence type="ECO:0000313" key="1">
    <source>
        <dbReference type="EMBL" id="MBC2576570.1"/>
    </source>
</evidence>
<protein>
    <submittedName>
        <fullName evidence="1">Phage portal protein</fullName>
    </submittedName>
</protein>
<dbReference type="InterPro" id="IPR006427">
    <property type="entry name" value="Portal_HK97"/>
</dbReference>
<comment type="caution">
    <text evidence="1">The sequence shown here is derived from an EMBL/GenBank/DDBJ whole genome shotgun (WGS) entry which is preliminary data.</text>
</comment>
<organism evidence="1 2">
    <name type="scientific">Peptostreptococcus canis</name>
    <dbReference type="NCBI Taxonomy" id="1159213"/>
    <lineage>
        <taxon>Bacteria</taxon>
        <taxon>Bacillati</taxon>
        <taxon>Bacillota</taxon>
        <taxon>Clostridia</taxon>
        <taxon>Peptostreptococcales</taxon>
        <taxon>Peptostreptococcaceae</taxon>
        <taxon>Peptostreptococcus</taxon>
    </lineage>
</organism>
<name>A0ABR6TMC3_9FIRM</name>
<accession>A0ABR6TMC3</accession>
<evidence type="ECO:0000313" key="2">
    <source>
        <dbReference type="Proteomes" id="UP000713904"/>
    </source>
</evidence>
<reference evidence="1 2" key="1">
    <citation type="submission" date="2020-05" db="EMBL/GenBank/DDBJ databases">
        <title>Draft genome of xy-202 and genomic insight in genome of the genus Peptostreptococcus.</title>
        <authorList>
            <person name="Zhang Z."/>
        </authorList>
    </citation>
    <scope>NUCLEOTIDE SEQUENCE [LARGE SCALE GENOMIC DNA]</scope>
    <source>
        <strain evidence="1 2">DSM 27025</strain>
    </source>
</reference>
<gene>
    <name evidence="1" type="ORF">HLB29_07695</name>
</gene>